<dbReference type="PANTHER" id="PTHR45803">
    <property type="entry name" value="SOX100B"/>
    <property type="match status" value="1"/>
</dbReference>
<evidence type="ECO:0000256" key="6">
    <source>
        <dbReference type="PROSITE-ProRule" id="PRU00267"/>
    </source>
</evidence>
<dbReference type="SUPFAM" id="SSF47095">
    <property type="entry name" value="HMG-box"/>
    <property type="match status" value="1"/>
</dbReference>
<evidence type="ECO:0000256" key="2">
    <source>
        <dbReference type="ARBA" id="ARBA00023015"/>
    </source>
</evidence>
<proteinExistence type="predicted"/>
<dbReference type="STRING" id="568069.A0A1J1I4Z0"/>
<evidence type="ECO:0000313" key="9">
    <source>
        <dbReference type="Proteomes" id="UP000183832"/>
    </source>
</evidence>
<organism evidence="8 9">
    <name type="scientific">Clunio marinus</name>
    <dbReference type="NCBI Taxonomy" id="568069"/>
    <lineage>
        <taxon>Eukaryota</taxon>
        <taxon>Metazoa</taxon>
        <taxon>Ecdysozoa</taxon>
        <taxon>Arthropoda</taxon>
        <taxon>Hexapoda</taxon>
        <taxon>Insecta</taxon>
        <taxon>Pterygota</taxon>
        <taxon>Neoptera</taxon>
        <taxon>Endopterygota</taxon>
        <taxon>Diptera</taxon>
        <taxon>Nematocera</taxon>
        <taxon>Chironomoidea</taxon>
        <taxon>Chironomidae</taxon>
        <taxon>Clunio</taxon>
    </lineage>
</organism>
<reference evidence="8 9" key="1">
    <citation type="submission" date="2015-04" db="EMBL/GenBank/DDBJ databases">
        <authorList>
            <person name="Syromyatnikov M.Y."/>
            <person name="Popov V.N."/>
        </authorList>
    </citation>
    <scope>NUCLEOTIDE SEQUENCE [LARGE SCALE GENOMIC DNA]</scope>
</reference>
<protein>
    <submittedName>
        <fullName evidence="8">CLUMA_CG008160, isoform A</fullName>
    </submittedName>
</protein>
<accession>A0A1J1I4Z0</accession>
<dbReference type="GO" id="GO:0005634">
    <property type="term" value="C:nucleus"/>
    <property type="evidence" value="ECO:0007669"/>
    <property type="project" value="UniProtKB-SubCell"/>
</dbReference>
<evidence type="ECO:0000256" key="3">
    <source>
        <dbReference type="ARBA" id="ARBA00023125"/>
    </source>
</evidence>
<dbReference type="InterPro" id="IPR036910">
    <property type="entry name" value="HMG_box_dom_sf"/>
</dbReference>
<evidence type="ECO:0000256" key="1">
    <source>
        <dbReference type="ARBA" id="ARBA00004123"/>
    </source>
</evidence>
<dbReference type="InterPro" id="IPR009071">
    <property type="entry name" value="HMG_box_dom"/>
</dbReference>
<dbReference type="GO" id="GO:0000978">
    <property type="term" value="F:RNA polymerase II cis-regulatory region sequence-specific DNA binding"/>
    <property type="evidence" value="ECO:0007669"/>
    <property type="project" value="TreeGrafter"/>
</dbReference>
<dbReference type="GO" id="GO:0000981">
    <property type="term" value="F:DNA-binding transcription factor activity, RNA polymerase II-specific"/>
    <property type="evidence" value="ECO:0007669"/>
    <property type="project" value="TreeGrafter"/>
</dbReference>
<name>A0A1J1I4Z0_9DIPT</name>
<dbReference type="Proteomes" id="UP000183832">
    <property type="component" value="Unassembled WGS sequence"/>
</dbReference>
<keyword evidence="5 6" id="KW-0539">Nucleus</keyword>
<dbReference type="Gene3D" id="1.10.30.10">
    <property type="entry name" value="High mobility group box domain"/>
    <property type="match status" value="1"/>
</dbReference>
<dbReference type="PANTHER" id="PTHR45803:SF5">
    <property type="entry name" value="SOX100B"/>
    <property type="match status" value="1"/>
</dbReference>
<evidence type="ECO:0000256" key="4">
    <source>
        <dbReference type="ARBA" id="ARBA00023163"/>
    </source>
</evidence>
<dbReference type="PROSITE" id="PS50118">
    <property type="entry name" value="HMG_BOX_2"/>
    <property type="match status" value="1"/>
</dbReference>
<keyword evidence="9" id="KW-1185">Reference proteome</keyword>
<comment type="subcellular location">
    <subcellularLocation>
        <location evidence="1">Nucleus</location>
    </subcellularLocation>
</comment>
<dbReference type="AlphaFoldDB" id="A0A1J1I4Z0"/>
<evidence type="ECO:0000313" key="8">
    <source>
        <dbReference type="EMBL" id="CRK94660.1"/>
    </source>
</evidence>
<keyword evidence="2" id="KW-0805">Transcription regulation</keyword>
<feature type="domain" description="HMG box" evidence="7">
    <location>
        <begin position="30"/>
        <end position="69"/>
    </location>
</feature>
<gene>
    <name evidence="8" type="ORF">CLUMA_CG008160</name>
</gene>
<keyword evidence="3 6" id="KW-0238">DNA-binding</keyword>
<dbReference type="OrthoDB" id="7782194at2759"/>
<sequence length="69" mass="7954">MASKTSSTLFCMTILNEPNIVPTDKKKEHIKRPMNAFMVWAQAARRVMSKQYPNLQNSELSKSLGKLWK</sequence>
<dbReference type="EMBL" id="CVRI01000039">
    <property type="protein sequence ID" value="CRK94660.1"/>
    <property type="molecule type" value="Genomic_DNA"/>
</dbReference>
<feature type="DNA-binding region" description="HMG box" evidence="6">
    <location>
        <begin position="30"/>
        <end position="69"/>
    </location>
</feature>
<keyword evidence="4" id="KW-0804">Transcription</keyword>
<evidence type="ECO:0000256" key="5">
    <source>
        <dbReference type="ARBA" id="ARBA00023242"/>
    </source>
</evidence>
<evidence type="ECO:0000259" key="7">
    <source>
        <dbReference type="PROSITE" id="PS50118"/>
    </source>
</evidence>
<dbReference type="Pfam" id="PF00505">
    <property type="entry name" value="HMG_box"/>
    <property type="match status" value="1"/>
</dbReference>
<dbReference type="InterPro" id="IPR050917">
    <property type="entry name" value="SOX_TF"/>
</dbReference>